<dbReference type="Pfam" id="PF00990">
    <property type="entry name" value="GGDEF"/>
    <property type="match status" value="1"/>
</dbReference>
<dbReference type="Gene3D" id="3.20.20.450">
    <property type="entry name" value="EAL domain"/>
    <property type="match status" value="1"/>
</dbReference>
<dbReference type="AlphaFoldDB" id="A0A939RTG8"/>
<dbReference type="CDD" id="cd01948">
    <property type="entry name" value="EAL"/>
    <property type="match status" value="1"/>
</dbReference>
<feature type="domain" description="EAL" evidence="1">
    <location>
        <begin position="222"/>
        <end position="475"/>
    </location>
</feature>
<dbReference type="PROSITE" id="PS50887">
    <property type="entry name" value="GGDEF"/>
    <property type="match status" value="1"/>
</dbReference>
<protein>
    <submittedName>
        <fullName evidence="3">Bifunctional diguanylate cyclase/phosphodiesterase</fullName>
    </submittedName>
</protein>
<dbReference type="InterPro" id="IPR029787">
    <property type="entry name" value="Nucleotide_cyclase"/>
</dbReference>
<dbReference type="RefSeq" id="WP_208054821.1">
    <property type="nucleotide sequence ID" value="NZ_JAGEMK010000002.1"/>
</dbReference>
<evidence type="ECO:0000259" key="1">
    <source>
        <dbReference type="PROSITE" id="PS50883"/>
    </source>
</evidence>
<evidence type="ECO:0000313" key="4">
    <source>
        <dbReference type="Proteomes" id="UP000664209"/>
    </source>
</evidence>
<gene>
    <name evidence="3" type="ORF">J4G33_04885</name>
</gene>
<dbReference type="InterPro" id="IPR000160">
    <property type="entry name" value="GGDEF_dom"/>
</dbReference>
<proteinExistence type="predicted"/>
<dbReference type="SMART" id="SM00267">
    <property type="entry name" value="GGDEF"/>
    <property type="match status" value="1"/>
</dbReference>
<dbReference type="NCBIfam" id="TIGR00254">
    <property type="entry name" value="GGDEF"/>
    <property type="match status" value="1"/>
</dbReference>
<reference evidence="3" key="1">
    <citation type="submission" date="2021-03" db="EMBL/GenBank/DDBJ databases">
        <title>Actinotalea soli sp. nov., isolated from soil.</title>
        <authorList>
            <person name="Ping W."/>
            <person name="Zhang J."/>
        </authorList>
    </citation>
    <scope>NUCLEOTIDE SEQUENCE</scope>
    <source>
        <strain evidence="3">BY-33</strain>
    </source>
</reference>
<dbReference type="PANTHER" id="PTHR33121:SF79">
    <property type="entry name" value="CYCLIC DI-GMP PHOSPHODIESTERASE PDED-RELATED"/>
    <property type="match status" value="1"/>
</dbReference>
<dbReference type="InterPro" id="IPR050706">
    <property type="entry name" value="Cyclic-di-GMP_PDE-like"/>
</dbReference>
<dbReference type="CDD" id="cd01949">
    <property type="entry name" value="GGDEF"/>
    <property type="match status" value="1"/>
</dbReference>
<dbReference type="PROSITE" id="PS50883">
    <property type="entry name" value="EAL"/>
    <property type="match status" value="1"/>
</dbReference>
<dbReference type="Proteomes" id="UP000664209">
    <property type="component" value="Unassembled WGS sequence"/>
</dbReference>
<evidence type="ECO:0000313" key="3">
    <source>
        <dbReference type="EMBL" id="MBO1751134.1"/>
    </source>
</evidence>
<dbReference type="Pfam" id="PF00563">
    <property type="entry name" value="EAL"/>
    <property type="match status" value="1"/>
</dbReference>
<dbReference type="InterPro" id="IPR001633">
    <property type="entry name" value="EAL_dom"/>
</dbReference>
<dbReference type="EMBL" id="JAGEMK010000002">
    <property type="protein sequence ID" value="MBO1751134.1"/>
    <property type="molecule type" value="Genomic_DNA"/>
</dbReference>
<keyword evidence="4" id="KW-1185">Reference proteome</keyword>
<dbReference type="SUPFAM" id="SSF55073">
    <property type="entry name" value="Nucleotide cyclase"/>
    <property type="match status" value="1"/>
</dbReference>
<sequence length="475" mass="50994">MAPEQPSAAETPRPPRRPRATRIADLLDDARARIGPTTPPTTTGPLPVNEVERSVFRDRLTGLPNRLSLEQEMTRLESAAASMTVVVLDVDDFRAINDARGAETGDAVLRAIGSRLAGYEGLRAFHLGGDEFALLGAEAKGPAGLGLLVSRLQTELARPWLVGSVPVTLSASIGVATGPLHQDIRGHQVLRIADDAMHQAKREGPGRVAVRDEDATQRLALRTRLAERLEGAEGRGELEVYYQPILRVADRTWATVEALVRWNAPDGVVPPSEFIPLAEESGQIRRIGAWVLERAVADLAVLRARTGLTPRVNVNVSAEQLTDPLFLGSAADLLRSSGLEPRSVVLELTESLLLVDPEATISALTEAHTAGLGLALDDFGTGYSSLSYLVRLPFDVVKLDRSFVTEIATSTRAQRLVGALVQIAHDLDMSVTVEGVETEEQLAALAAVGCDTVQGYLFSRPLPLEDLIAATTPRA</sequence>
<dbReference type="GO" id="GO:0071111">
    <property type="term" value="F:cyclic-guanylate-specific phosphodiesterase activity"/>
    <property type="evidence" value="ECO:0007669"/>
    <property type="project" value="InterPro"/>
</dbReference>
<evidence type="ECO:0000259" key="2">
    <source>
        <dbReference type="PROSITE" id="PS50887"/>
    </source>
</evidence>
<dbReference type="PANTHER" id="PTHR33121">
    <property type="entry name" value="CYCLIC DI-GMP PHOSPHODIESTERASE PDEF"/>
    <property type="match status" value="1"/>
</dbReference>
<organism evidence="3 4">
    <name type="scientific">Actinotalea soli</name>
    <dbReference type="NCBI Taxonomy" id="2819234"/>
    <lineage>
        <taxon>Bacteria</taxon>
        <taxon>Bacillati</taxon>
        <taxon>Actinomycetota</taxon>
        <taxon>Actinomycetes</taxon>
        <taxon>Micrococcales</taxon>
        <taxon>Cellulomonadaceae</taxon>
        <taxon>Actinotalea</taxon>
    </lineage>
</organism>
<dbReference type="SUPFAM" id="SSF141868">
    <property type="entry name" value="EAL domain-like"/>
    <property type="match status" value="1"/>
</dbReference>
<dbReference type="InterPro" id="IPR043128">
    <property type="entry name" value="Rev_trsase/Diguanyl_cyclase"/>
</dbReference>
<accession>A0A939RTG8</accession>
<comment type="caution">
    <text evidence="3">The sequence shown here is derived from an EMBL/GenBank/DDBJ whole genome shotgun (WGS) entry which is preliminary data.</text>
</comment>
<dbReference type="SMART" id="SM00052">
    <property type="entry name" value="EAL"/>
    <property type="match status" value="1"/>
</dbReference>
<feature type="domain" description="GGDEF" evidence="2">
    <location>
        <begin position="81"/>
        <end position="213"/>
    </location>
</feature>
<dbReference type="Gene3D" id="3.30.70.270">
    <property type="match status" value="1"/>
</dbReference>
<name>A0A939RTG8_9CELL</name>
<dbReference type="InterPro" id="IPR035919">
    <property type="entry name" value="EAL_sf"/>
</dbReference>